<gene>
    <name evidence="2" type="ordered locus">Cd36_73730</name>
    <name evidence="3" type="ORF">CD36_73730</name>
</gene>
<feature type="region of interest" description="Disordered" evidence="1">
    <location>
        <begin position="446"/>
        <end position="486"/>
    </location>
</feature>
<dbReference type="OrthoDB" id="4016300at2759"/>
<dbReference type="Proteomes" id="UP000002605">
    <property type="component" value="Chromosome 7"/>
</dbReference>
<name>B9WJW6_CANDC</name>
<proteinExistence type="predicted"/>
<dbReference type="GeneID" id="8049034"/>
<keyword evidence="4" id="KW-1185">Reference proteome</keyword>
<dbReference type="VEuPathDB" id="FungiDB:CD36_73730"/>
<organism evidence="3 4">
    <name type="scientific">Candida dubliniensis (strain CD36 / ATCC MYA-646 / CBS 7987 / NCPF 3949 / NRRL Y-17841)</name>
    <name type="common">Yeast</name>
    <dbReference type="NCBI Taxonomy" id="573826"/>
    <lineage>
        <taxon>Eukaryota</taxon>
        <taxon>Fungi</taxon>
        <taxon>Dikarya</taxon>
        <taxon>Ascomycota</taxon>
        <taxon>Saccharomycotina</taxon>
        <taxon>Pichiomycetes</taxon>
        <taxon>Debaryomycetaceae</taxon>
        <taxon>Candida/Lodderomyces clade</taxon>
        <taxon>Candida</taxon>
    </lineage>
</organism>
<accession>B9WJW6</accession>
<evidence type="ECO:0000313" key="2">
    <source>
        <dbReference type="CGD" id="CAL0000162220"/>
    </source>
</evidence>
<reference evidence="3 4" key="1">
    <citation type="journal article" date="2009" name="Genome Res.">
        <title>Comparative genomics of the fungal pathogens Candida dubliniensis and Candida albicans.</title>
        <authorList>
            <person name="Jackson A.P."/>
            <person name="Gamble J.A."/>
            <person name="Yeomans T."/>
            <person name="Moran G.P."/>
            <person name="Saunders D."/>
            <person name="Harris D."/>
            <person name="Aslett M."/>
            <person name="Barrell J.F."/>
            <person name="Butler G."/>
            <person name="Citiulo F."/>
            <person name="Coleman D.C."/>
            <person name="de Groot P.W.J."/>
            <person name="Goodwin T.J."/>
            <person name="Quail M.A."/>
            <person name="McQuillan J."/>
            <person name="Munro C.A."/>
            <person name="Pain A."/>
            <person name="Poulter R.T."/>
            <person name="Rajandream M.A."/>
            <person name="Renauld H."/>
            <person name="Spiering M.J."/>
            <person name="Tivey A."/>
            <person name="Gow N.A.R."/>
            <person name="Barrell B."/>
            <person name="Sullivan D.J."/>
            <person name="Berriman M."/>
        </authorList>
    </citation>
    <scope>NUCLEOTIDE SEQUENCE [LARGE SCALE GENOMIC DNA]</scope>
    <source>
        <strain evidence="4">CD36 / ATCC MYA-646 / CBS 7987 / NCPF 3949 / NRRL Y-17841</strain>
    </source>
</reference>
<dbReference type="KEGG" id="cdu:CD36_73730"/>
<dbReference type="AlphaFoldDB" id="B9WJW6"/>
<evidence type="ECO:0000313" key="4">
    <source>
        <dbReference type="Proteomes" id="UP000002605"/>
    </source>
</evidence>
<dbReference type="HOGENOM" id="CLU_028681_0_0_1"/>
<dbReference type="CGD" id="CAL0000162220">
    <property type="gene designation" value="Cd36_73730"/>
</dbReference>
<evidence type="ECO:0000313" key="3">
    <source>
        <dbReference type="EMBL" id="CAX40923.1"/>
    </source>
</evidence>
<sequence length="582" mass="67688">MQSPSEFTEAFSLFIGRVSGVGDKSPKLYNNEMSTLNTLLINIEDEPLTGVGKCKPLLIDCIDKFLQIIIQQEHVDDRLSWFAINLYLSKFIRLVIYPEIQMIWPILLRITVFTHDFRVLHKVIECSLCENPVVSWISSKILSNMIQVDSLFWLVKESLNTKENIKKFRNLLWLNSGITTLMNLISLFVHLELELEFIPNLVTPYIRYIHSVNPKFSDFIPCSVILKNQIINKQARFYLQPINRSLLILWHQLKEDQTETYYINLVTLSSFRALPNCVLKLNFQCSNERQLRSEAMSIYKYMKKFSIKIGDLDISDTCLEITLKHNTHYNWLVKFFKVISPRRKISVNSKIQVPSSQKESLDPNCSQNDSNNMMVVAAKRRKVSRSEPWDFFDISEMSRARKNRKYEVSRDMHKQSNVTKICLDSEQIGDGRNSKNLLFVQEESDDIEESSFSSQNNANPKEYNNGNCDQFDLDTATGETTKDENQNVTCSVVKPLNRELDITPICQDNATPTSDYNYINESLILFSSNIVNKLKTIEYNVLQKRNELQNELDSEFARIFAKHKQKLHEIQQHITGELNKLK</sequence>
<feature type="region of interest" description="Disordered" evidence="1">
    <location>
        <begin position="351"/>
        <end position="370"/>
    </location>
</feature>
<feature type="compositionally biased region" description="Polar residues" evidence="1">
    <location>
        <begin position="455"/>
        <end position="468"/>
    </location>
</feature>
<dbReference type="RefSeq" id="XP_002421580.1">
    <property type="nucleotide sequence ID" value="XM_002421535.1"/>
</dbReference>
<dbReference type="eggNOG" id="ENOG502RQGZ">
    <property type="taxonomic scope" value="Eukaryota"/>
</dbReference>
<evidence type="ECO:0000256" key="1">
    <source>
        <dbReference type="SAM" id="MobiDB-lite"/>
    </source>
</evidence>
<dbReference type="EMBL" id="FM992694">
    <property type="protein sequence ID" value="CAX40923.1"/>
    <property type="molecule type" value="Genomic_DNA"/>
</dbReference>
<protein>
    <submittedName>
        <fullName evidence="3">Uncharacterized protein</fullName>
    </submittedName>
</protein>